<dbReference type="EMBL" id="CADCUU010000133">
    <property type="protein sequence ID" value="CAA9400111.1"/>
    <property type="molecule type" value="Genomic_DNA"/>
</dbReference>
<reference evidence="2" key="1">
    <citation type="submission" date="2020-02" db="EMBL/GenBank/DDBJ databases">
        <authorList>
            <person name="Meier V. D."/>
        </authorList>
    </citation>
    <scope>NUCLEOTIDE SEQUENCE</scope>
    <source>
        <strain evidence="2">AVDCRST_MAG15</strain>
    </source>
</reference>
<sequence length="43" mass="4572">GSRGRRKKDRGASTPEPGAVQPRRRDWAAAGAGRFGGRRGPVL</sequence>
<name>A0A6J4P4U2_9RHOB</name>
<evidence type="ECO:0000313" key="2">
    <source>
        <dbReference type="EMBL" id="CAA9400111.1"/>
    </source>
</evidence>
<evidence type="ECO:0000256" key="1">
    <source>
        <dbReference type="SAM" id="MobiDB-lite"/>
    </source>
</evidence>
<proteinExistence type="predicted"/>
<gene>
    <name evidence="2" type="ORF">AVDCRST_MAG15-959</name>
</gene>
<dbReference type="AlphaFoldDB" id="A0A6J4P4U2"/>
<accession>A0A6J4P4U2</accession>
<organism evidence="2">
    <name type="scientific">uncultured Rubellimicrobium sp</name>
    <dbReference type="NCBI Taxonomy" id="543078"/>
    <lineage>
        <taxon>Bacteria</taxon>
        <taxon>Pseudomonadati</taxon>
        <taxon>Pseudomonadota</taxon>
        <taxon>Alphaproteobacteria</taxon>
        <taxon>Rhodobacterales</taxon>
        <taxon>Roseobacteraceae</taxon>
        <taxon>Rubellimicrobium</taxon>
        <taxon>environmental samples</taxon>
    </lineage>
</organism>
<feature type="non-terminal residue" evidence="2">
    <location>
        <position position="1"/>
    </location>
</feature>
<feature type="non-terminal residue" evidence="2">
    <location>
        <position position="43"/>
    </location>
</feature>
<feature type="compositionally biased region" description="Gly residues" evidence="1">
    <location>
        <begin position="33"/>
        <end position="43"/>
    </location>
</feature>
<protein>
    <submittedName>
        <fullName evidence="2">Uncharacterized protein</fullName>
    </submittedName>
</protein>
<feature type="region of interest" description="Disordered" evidence="1">
    <location>
        <begin position="1"/>
        <end position="43"/>
    </location>
</feature>